<keyword evidence="4" id="KW-0411">Iron-sulfur</keyword>
<protein>
    <submittedName>
        <fullName evidence="6">Rubredoxin</fullName>
    </submittedName>
</protein>
<gene>
    <name evidence="6" type="ORF">GCM10007108_12500</name>
</gene>
<accession>A0AA37BRU2</accession>
<dbReference type="GO" id="GO:0046872">
    <property type="term" value="F:metal ion binding"/>
    <property type="evidence" value="ECO:0007669"/>
    <property type="project" value="UniProtKB-KW"/>
</dbReference>
<dbReference type="Gene3D" id="2.102.10.10">
    <property type="entry name" value="Rieske [2Fe-2S] iron-sulphur domain"/>
    <property type="match status" value="1"/>
</dbReference>
<dbReference type="PROSITE" id="PS51296">
    <property type="entry name" value="RIESKE"/>
    <property type="match status" value="1"/>
</dbReference>
<feature type="domain" description="Rieske" evidence="5">
    <location>
        <begin position="3"/>
        <end position="108"/>
    </location>
</feature>
<dbReference type="PANTHER" id="PTHR21496">
    <property type="entry name" value="FERREDOXIN-RELATED"/>
    <property type="match status" value="1"/>
</dbReference>
<evidence type="ECO:0000256" key="4">
    <source>
        <dbReference type="ARBA" id="ARBA00023014"/>
    </source>
</evidence>
<keyword evidence="7" id="KW-1185">Reference proteome</keyword>
<organism evidence="6 7">
    <name type="scientific">Thermogymnomonas acidicola</name>
    <dbReference type="NCBI Taxonomy" id="399579"/>
    <lineage>
        <taxon>Archaea</taxon>
        <taxon>Methanobacteriati</taxon>
        <taxon>Thermoplasmatota</taxon>
        <taxon>Thermoplasmata</taxon>
        <taxon>Thermoplasmatales</taxon>
        <taxon>Thermogymnomonas</taxon>
    </lineage>
</organism>
<dbReference type="AlphaFoldDB" id="A0AA37BRU2"/>
<dbReference type="InterPro" id="IPR036922">
    <property type="entry name" value="Rieske_2Fe-2S_sf"/>
</dbReference>
<dbReference type="GO" id="GO:0051537">
    <property type="term" value="F:2 iron, 2 sulfur cluster binding"/>
    <property type="evidence" value="ECO:0007669"/>
    <property type="project" value="UniProtKB-KW"/>
</dbReference>
<keyword evidence="3" id="KW-0408">Iron</keyword>
<evidence type="ECO:0000313" key="6">
    <source>
        <dbReference type="EMBL" id="GGM76023.1"/>
    </source>
</evidence>
<dbReference type="InterPro" id="IPR017941">
    <property type="entry name" value="Rieske_2Fe-2S"/>
</dbReference>
<evidence type="ECO:0000256" key="1">
    <source>
        <dbReference type="ARBA" id="ARBA00022714"/>
    </source>
</evidence>
<comment type="caution">
    <text evidence="6">The sequence shown here is derived from an EMBL/GenBank/DDBJ whole genome shotgun (WGS) entry which is preliminary data.</text>
</comment>
<dbReference type="Pfam" id="PF00355">
    <property type="entry name" value="Rieske"/>
    <property type="match status" value="1"/>
</dbReference>
<proteinExistence type="predicted"/>
<reference evidence="6" key="1">
    <citation type="journal article" date="2014" name="Int. J. Syst. Evol. Microbiol.">
        <title>Complete genome sequence of Corynebacterium casei LMG S-19264T (=DSM 44701T), isolated from a smear-ripened cheese.</title>
        <authorList>
            <consortium name="US DOE Joint Genome Institute (JGI-PGF)"/>
            <person name="Walter F."/>
            <person name="Albersmeier A."/>
            <person name="Kalinowski J."/>
            <person name="Ruckert C."/>
        </authorList>
    </citation>
    <scope>NUCLEOTIDE SEQUENCE</scope>
    <source>
        <strain evidence="6">JCM 13583</strain>
    </source>
</reference>
<dbReference type="EMBL" id="BMNY01000002">
    <property type="protein sequence ID" value="GGM76023.1"/>
    <property type="molecule type" value="Genomic_DNA"/>
</dbReference>
<dbReference type="SUPFAM" id="SSF50022">
    <property type="entry name" value="ISP domain"/>
    <property type="match status" value="1"/>
</dbReference>
<keyword evidence="2" id="KW-0479">Metal-binding</keyword>
<evidence type="ECO:0000256" key="3">
    <source>
        <dbReference type="ARBA" id="ARBA00023004"/>
    </source>
</evidence>
<evidence type="ECO:0000259" key="5">
    <source>
        <dbReference type="PROSITE" id="PS51296"/>
    </source>
</evidence>
<sequence>MAWKRVVSMKALEVAGGSFAARVDNEVVFIAKSGNNLYAMDAVCSHAKCILGKYDAEKNQVQCFCHKAVFDVKTGRMLEPPFVAPNAMMDKMGKKTFAVRENEGFIEVDLEQSGN</sequence>
<evidence type="ECO:0000313" key="7">
    <source>
        <dbReference type="Proteomes" id="UP000632195"/>
    </source>
</evidence>
<evidence type="ECO:0000256" key="2">
    <source>
        <dbReference type="ARBA" id="ARBA00022723"/>
    </source>
</evidence>
<name>A0AA37BRU2_9ARCH</name>
<dbReference type="Proteomes" id="UP000632195">
    <property type="component" value="Unassembled WGS sequence"/>
</dbReference>
<keyword evidence="1" id="KW-0001">2Fe-2S</keyword>
<reference evidence="6" key="2">
    <citation type="submission" date="2022-09" db="EMBL/GenBank/DDBJ databases">
        <authorList>
            <person name="Sun Q."/>
            <person name="Ohkuma M."/>
        </authorList>
    </citation>
    <scope>NUCLEOTIDE SEQUENCE</scope>
    <source>
        <strain evidence="6">JCM 13583</strain>
    </source>
</reference>
<dbReference type="RefSeq" id="WP_188681377.1">
    <property type="nucleotide sequence ID" value="NZ_BMNY01000002.1"/>
</dbReference>
<dbReference type="CDD" id="cd03467">
    <property type="entry name" value="Rieske"/>
    <property type="match status" value="1"/>
</dbReference>
<dbReference type="PANTHER" id="PTHR21496:SF24">
    <property type="entry name" value="SULREDOXIN-RELATED"/>
    <property type="match status" value="1"/>
</dbReference>